<dbReference type="PROSITE" id="PS50928">
    <property type="entry name" value="ABC_TM1"/>
    <property type="match status" value="1"/>
</dbReference>
<evidence type="ECO:0000256" key="3">
    <source>
        <dbReference type="ARBA" id="ARBA00022448"/>
    </source>
</evidence>
<feature type="transmembrane region" description="Helical" evidence="8">
    <location>
        <begin position="179"/>
        <end position="201"/>
    </location>
</feature>
<evidence type="ECO:0000256" key="4">
    <source>
        <dbReference type="ARBA" id="ARBA00022475"/>
    </source>
</evidence>
<sequence length="270" mass="29807">MRSKATAFPYLIWMVIFIVVPLALVAYYAVTTPEGTFTIDYISQVGEYTPVLVRSVWLAFIATVICLLIAYPLAFIISRHNGNGQRTMIMLIMLPMWMNFLLRTYAWMTILEKNGLINRMLGYFGIGPLEMINTQGAVVLGMVYNYLPFMILPLYSVMTKIPDSVIEAAQDLGANASKILMRVLIPMTVPGISTGIIMVFVPSVSTFIISRMLGGGGNLLIGDLIDLQFLGNAYNPNLGAAIALVLMVLILLCMSITNQFGDEEKGDLLK</sequence>
<evidence type="ECO:0000313" key="13">
    <source>
        <dbReference type="Proteomes" id="UP000095765"/>
    </source>
</evidence>
<dbReference type="RefSeq" id="WP_006875404.1">
    <property type="nucleotide sequence ID" value="NZ_CABIWA010000009.1"/>
</dbReference>
<dbReference type="Gene3D" id="1.10.3720.10">
    <property type="entry name" value="MetI-like"/>
    <property type="match status" value="1"/>
</dbReference>
<dbReference type="InterPro" id="IPR000515">
    <property type="entry name" value="MetI-like"/>
</dbReference>
<name>A0A174P7E8_9FIRM</name>
<protein>
    <submittedName>
        <fullName evidence="11">ABC transporter permease</fullName>
    </submittedName>
    <submittedName>
        <fullName evidence="10">Putrescine transport system permease protein PotH</fullName>
    </submittedName>
</protein>
<proteinExistence type="inferred from homology"/>
<keyword evidence="5 8" id="KW-0812">Transmembrane</keyword>
<comment type="subcellular location">
    <subcellularLocation>
        <location evidence="1 8">Cell membrane</location>
        <topology evidence="1 8">Multi-pass membrane protein</topology>
    </subcellularLocation>
</comment>
<reference evidence="10 13" key="1">
    <citation type="submission" date="2015-09" db="EMBL/GenBank/DDBJ databases">
        <authorList>
            <consortium name="Pathogen Informatics"/>
        </authorList>
    </citation>
    <scope>NUCLEOTIDE SEQUENCE [LARGE SCALE GENOMIC DNA]</scope>
    <source>
        <strain evidence="10 13">2789STDY5834939</strain>
    </source>
</reference>
<dbReference type="AlphaFoldDB" id="A0A174P7E8"/>
<organism evidence="10 13">
    <name type="scientific">Anaerotruncus colihominis</name>
    <dbReference type="NCBI Taxonomy" id="169435"/>
    <lineage>
        <taxon>Bacteria</taxon>
        <taxon>Bacillati</taxon>
        <taxon>Bacillota</taxon>
        <taxon>Clostridia</taxon>
        <taxon>Eubacteriales</taxon>
        <taxon>Oscillospiraceae</taxon>
        <taxon>Anaerotruncus</taxon>
    </lineage>
</organism>
<dbReference type="Pfam" id="PF00528">
    <property type="entry name" value="BPD_transp_1"/>
    <property type="match status" value="1"/>
</dbReference>
<dbReference type="PANTHER" id="PTHR42929:SF1">
    <property type="entry name" value="INNER MEMBRANE ABC TRANSPORTER PERMEASE PROTEIN YDCU-RELATED"/>
    <property type="match status" value="1"/>
</dbReference>
<gene>
    <name evidence="10" type="primary">potH</name>
    <name evidence="11" type="ORF">B5F11_02925</name>
    <name evidence="12" type="ORF">DXC40_02140</name>
    <name evidence="10" type="ORF">ERS852551_01213</name>
</gene>
<feature type="transmembrane region" description="Helical" evidence="8">
    <location>
        <begin position="237"/>
        <end position="257"/>
    </location>
</feature>
<evidence type="ECO:0000313" key="12">
    <source>
        <dbReference type="EMBL" id="RGE69884.1"/>
    </source>
</evidence>
<evidence type="ECO:0000256" key="7">
    <source>
        <dbReference type="ARBA" id="ARBA00023136"/>
    </source>
</evidence>
<dbReference type="EMBL" id="NFKP01000002">
    <property type="protein sequence ID" value="OUP71037.1"/>
    <property type="molecule type" value="Genomic_DNA"/>
</dbReference>
<evidence type="ECO:0000256" key="6">
    <source>
        <dbReference type="ARBA" id="ARBA00022989"/>
    </source>
</evidence>
<dbReference type="OrthoDB" id="9807047at2"/>
<dbReference type="GeneID" id="72465353"/>
<keyword evidence="6 8" id="KW-1133">Transmembrane helix</keyword>
<feature type="transmembrane region" description="Helical" evidence="8">
    <location>
        <begin position="56"/>
        <end position="77"/>
    </location>
</feature>
<evidence type="ECO:0000256" key="2">
    <source>
        <dbReference type="ARBA" id="ARBA00007069"/>
    </source>
</evidence>
<reference evidence="14" key="2">
    <citation type="submission" date="2017-04" db="EMBL/GenBank/DDBJ databases">
        <title>Function of individual gut microbiota members based on whole genome sequencing of pure cultures obtained from chicken caecum.</title>
        <authorList>
            <person name="Medvecky M."/>
            <person name="Cejkova D."/>
            <person name="Polansky O."/>
            <person name="Karasova D."/>
            <person name="Kubasova T."/>
            <person name="Cizek A."/>
            <person name="Rychlik I."/>
        </authorList>
    </citation>
    <scope>NUCLEOTIDE SEQUENCE [LARGE SCALE GENOMIC DNA]</scope>
    <source>
        <strain evidence="14">An175</strain>
    </source>
</reference>
<dbReference type="PANTHER" id="PTHR42929">
    <property type="entry name" value="INNER MEMBRANE ABC TRANSPORTER PERMEASE PROTEIN YDCU-RELATED-RELATED"/>
    <property type="match status" value="1"/>
</dbReference>
<dbReference type="EMBL" id="CZBE01000007">
    <property type="protein sequence ID" value="CUP56863.1"/>
    <property type="molecule type" value="Genomic_DNA"/>
</dbReference>
<evidence type="ECO:0000256" key="8">
    <source>
        <dbReference type="RuleBase" id="RU363032"/>
    </source>
</evidence>
<comment type="similarity">
    <text evidence="2">Belongs to the binding-protein-dependent transport system permease family. CysTW subfamily.</text>
</comment>
<dbReference type="SUPFAM" id="SSF161098">
    <property type="entry name" value="MetI-like"/>
    <property type="match status" value="1"/>
</dbReference>
<keyword evidence="7 8" id="KW-0472">Membrane</keyword>
<reference evidence="12 15" key="4">
    <citation type="submission" date="2018-08" db="EMBL/GenBank/DDBJ databases">
        <title>A genome reference for cultivated species of the human gut microbiota.</title>
        <authorList>
            <person name="Zou Y."/>
            <person name="Xue W."/>
            <person name="Luo G."/>
        </authorList>
    </citation>
    <scope>NUCLEOTIDE SEQUENCE [LARGE SCALE GENOMIC DNA]</scope>
    <source>
        <strain evidence="12 15">TF05-12AC</strain>
    </source>
</reference>
<feature type="transmembrane region" description="Helical" evidence="8">
    <location>
        <begin position="137"/>
        <end position="158"/>
    </location>
</feature>
<dbReference type="GO" id="GO:0005886">
    <property type="term" value="C:plasma membrane"/>
    <property type="evidence" value="ECO:0007669"/>
    <property type="project" value="UniProtKB-SubCell"/>
</dbReference>
<evidence type="ECO:0000313" key="10">
    <source>
        <dbReference type="EMBL" id="CUP56863.1"/>
    </source>
</evidence>
<dbReference type="Proteomes" id="UP000196386">
    <property type="component" value="Unassembled WGS sequence"/>
</dbReference>
<dbReference type="EMBL" id="QVME01000001">
    <property type="protein sequence ID" value="RGE69884.1"/>
    <property type="molecule type" value="Genomic_DNA"/>
</dbReference>
<evidence type="ECO:0000313" key="15">
    <source>
        <dbReference type="Proteomes" id="UP000260828"/>
    </source>
</evidence>
<dbReference type="GO" id="GO:0055085">
    <property type="term" value="P:transmembrane transport"/>
    <property type="evidence" value="ECO:0007669"/>
    <property type="project" value="InterPro"/>
</dbReference>
<keyword evidence="4" id="KW-1003">Cell membrane</keyword>
<dbReference type="Proteomes" id="UP000095765">
    <property type="component" value="Unassembled WGS sequence"/>
</dbReference>
<evidence type="ECO:0000256" key="5">
    <source>
        <dbReference type="ARBA" id="ARBA00022692"/>
    </source>
</evidence>
<feature type="domain" description="ABC transmembrane type-1" evidence="9">
    <location>
        <begin position="52"/>
        <end position="257"/>
    </location>
</feature>
<evidence type="ECO:0000256" key="1">
    <source>
        <dbReference type="ARBA" id="ARBA00004651"/>
    </source>
</evidence>
<dbReference type="CDD" id="cd06261">
    <property type="entry name" value="TM_PBP2"/>
    <property type="match status" value="1"/>
</dbReference>
<evidence type="ECO:0000313" key="14">
    <source>
        <dbReference type="Proteomes" id="UP000196386"/>
    </source>
</evidence>
<reference evidence="11" key="3">
    <citation type="journal article" date="2018" name="BMC Genomics">
        <title>Whole genome sequencing and function prediction of 133 gut anaerobes isolated from chicken caecum in pure cultures.</title>
        <authorList>
            <person name="Medvecky M."/>
            <person name="Cejkova D."/>
            <person name="Polansky O."/>
            <person name="Karasova D."/>
            <person name="Kubasova T."/>
            <person name="Cizek A."/>
            <person name="Rychlik I."/>
        </authorList>
    </citation>
    <scope>NUCLEOTIDE SEQUENCE</scope>
    <source>
        <strain evidence="11">An175</strain>
    </source>
</reference>
<dbReference type="Proteomes" id="UP000260828">
    <property type="component" value="Unassembled WGS sequence"/>
</dbReference>
<feature type="transmembrane region" description="Helical" evidence="8">
    <location>
        <begin position="89"/>
        <end position="110"/>
    </location>
</feature>
<dbReference type="InterPro" id="IPR035906">
    <property type="entry name" value="MetI-like_sf"/>
</dbReference>
<feature type="transmembrane region" description="Helical" evidence="8">
    <location>
        <begin position="7"/>
        <end position="30"/>
    </location>
</feature>
<evidence type="ECO:0000313" key="11">
    <source>
        <dbReference type="EMBL" id="OUP71037.1"/>
    </source>
</evidence>
<keyword evidence="3 8" id="KW-0813">Transport</keyword>
<accession>A0A174P7E8</accession>
<evidence type="ECO:0000259" key="9">
    <source>
        <dbReference type="PROSITE" id="PS50928"/>
    </source>
</evidence>